<evidence type="ECO:0000256" key="3">
    <source>
        <dbReference type="ARBA" id="ARBA00022692"/>
    </source>
</evidence>
<evidence type="ECO:0000256" key="14">
    <source>
        <dbReference type="SAM" id="Phobius"/>
    </source>
</evidence>
<dbReference type="GO" id="GO:0005886">
    <property type="term" value="C:plasma membrane"/>
    <property type="evidence" value="ECO:0007669"/>
    <property type="project" value="UniProtKB-SubCell"/>
</dbReference>
<keyword evidence="3 13" id="KW-0812">Transmembrane</keyword>
<dbReference type="PANTHER" id="PTHR24233">
    <property type="entry name" value="P2Y PURINOCEPTOR-RELATED G-PROTEIN COUPLED RECEPTOR"/>
    <property type="match status" value="1"/>
</dbReference>
<dbReference type="InParanoid" id="A0A6J2VYD4"/>
<dbReference type="FunFam" id="1.20.1070.10:FF:000150">
    <property type="entry name" value="probable G-protein coupled receptor 34"/>
    <property type="match status" value="1"/>
</dbReference>
<dbReference type="CTD" id="335288"/>
<dbReference type="GeneID" id="115817874"/>
<dbReference type="Proteomes" id="UP000504632">
    <property type="component" value="Chromosome 8"/>
</dbReference>
<feature type="transmembrane region" description="Helical" evidence="14">
    <location>
        <begin position="159"/>
        <end position="181"/>
    </location>
</feature>
<evidence type="ECO:0000313" key="16">
    <source>
        <dbReference type="Proteomes" id="UP000504632"/>
    </source>
</evidence>
<dbReference type="RefSeq" id="XP_030636879.1">
    <property type="nucleotide sequence ID" value="XM_030781019.1"/>
</dbReference>
<accession>A0A6J2VYD4</accession>
<dbReference type="InterPro" id="IPR017452">
    <property type="entry name" value="GPCR_Rhodpsn_7TM"/>
</dbReference>
<keyword evidence="9" id="KW-0325">Glycoprotein</keyword>
<dbReference type="PANTHER" id="PTHR24233:SF1">
    <property type="entry name" value="G-PROTEIN COUPLED RECEPTOR 34-RELATED"/>
    <property type="match status" value="1"/>
</dbReference>
<comment type="function">
    <text evidence="12">G-protein-coupled receptor of lysophosphatidylserine (LysoPS) that plays different roles in immune response. Acts a damage-sensing receptor that triggers tissue repair upon recognition of dying neutrophils. Mechanistically, apoptotic neutrophils release lysophosphatydilserine that are recognized by type 3 innate lymphoid cells (ILC3s) via GPR34, which activates downstream PI3K-AKT and RAS-ERK signaling pathways leading to STAT3 activation and IL-22 production. Plays an important role in microglial function, controlling morphology and phagocytosis.</text>
</comment>
<gene>
    <name evidence="17" type="primary">gpr34a</name>
</gene>
<keyword evidence="16" id="KW-1185">Reference proteome</keyword>
<feature type="transmembrane region" description="Helical" evidence="14">
    <location>
        <begin position="76"/>
        <end position="97"/>
    </location>
</feature>
<dbReference type="GO" id="GO:0045028">
    <property type="term" value="F:G protein-coupled purinergic nucleotide receptor activity"/>
    <property type="evidence" value="ECO:0007669"/>
    <property type="project" value="TreeGrafter"/>
</dbReference>
<dbReference type="OrthoDB" id="10005568at2759"/>
<keyword evidence="2" id="KW-1003">Cell membrane</keyword>
<dbReference type="InterPro" id="IPR048057">
    <property type="entry name" value="GPR34_7tmA"/>
</dbReference>
<evidence type="ECO:0000256" key="13">
    <source>
        <dbReference type="RuleBase" id="RU000688"/>
    </source>
</evidence>
<keyword evidence="4 14" id="KW-1133">Transmembrane helix</keyword>
<dbReference type="AlphaFoldDB" id="A0A6J2VYD4"/>
<evidence type="ECO:0000256" key="10">
    <source>
        <dbReference type="ARBA" id="ARBA00023224"/>
    </source>
</evidence>
<evidence type="ECO:0000256" key="9">
    <source>
        <dbReference type="ARBA" id="ARBA00023180"/>
    </source>
</evidence>
<dbReference type="PROSITE" id="PS50262">
    <property type="entry name" value="G_PROTEIN_RECEP_F1_2"/>
    <property type="match status" value="1"/>
</dbReference>
<evidence type="ECO:0000256" key="12">
    <source>
        <dbReference type="ARBA" id="ARBA00045234"/>
    </source>
</evidence>
<dbReference type="PROSITE" id="PS00237">
    <property type="entry name" value="G_PROTEIN_RECEP_F1_1"/>
    <property type="match status" value="1"/>
</dbReference>
<evidence type="ECO:0000256" key="6">
    <source>
        <dbReference type="ARBA" id="ARBA00023136"/>
    </source>
</evidence>
<dbReference type="Pfam" id="PF00001">
    <property type="entry name" value="7tm_1"/>
    <property type="match status" value="1"/>
</dbReference>
<evidence type="ECO:0000256" key="2">
    <source>
        <dbReference type="ARBA" id="ARBA00022475"/>
    </source>
</evidence>
<feature type="transmembrane region" description="Helical" evidence="14">
    <location>
        <begin position="117"/>
        <end position="138"/>
    </location>
</feature>
<dbReference type="CDD" id="cd15148">
    <property type="entry name" value="7tmA_GPR34-like"/>
    <property type="match status" value="1"/>
</dbReference>
<name>A0A6J2VYD4_CHACN</name>
<evidence type="ECO:0000259" key="15">
    <source>
        <dbReference type="PROSITE" id="PS50262"/>
    </source>
</evidence>
<feature type="transmembrane region" description="Helical" evidence="14">
    <location>
        <begin position="42"/>
        <end position="64"/>
    </location>
</feature>
<keyword evidence="7" id="KW-1015">Disulfide bond</keyword>
<feature type="transmembrane region" description="Helical" evidence="14">
    <location>
        <begin position="299"/>
        <end position="318"/>
    </location>
</feature>
<keyword evidence="6 14" id="KW-0472">Membrane</keyword>
<dbReference type="SUPFAM" id="SSF81321">
    <property type="entry name" value="Family A G protein-coupled receptor-like"/>
    <property type="match status" value="1"/>
</dbReference>
<dbReference type="PRINTS" id="PR01157">
    <property type="entry name" value="P2YPURNOCPTR"/>
</dbReference>
<proteinExistence type="inferred from homology"/>
<dbReference type="Gene3D" id="1.20.1070.10">
    <property type="entry name" value="Rhodopsin 7-helix transmembrane proteins"/>
    <property type="match status" value="1"/>
</dbReference>
<sequence>MVTLFTTITSLNSTYTSLVSAVADYANQSCSLEDESLRVPLAVLYTFIFISGLVGNLLALWVFLFLHSRRNSVRVFLINVAFADLLLLACLPFRIAYHSMGNSWALGPHMCKVVGNLFYMNMYISITLLGLISLDRYLKIQGVRRFKGRCCRLWLRRSRWSVVTCGLLWAFSVTAVVPMIALSEGNEEPGKCFQYKQRQQARGKAYFNYFMVAIFWLVFVVLVASYGQIALRLLRTSKDKPDLPNAMRYGRTAKKSFVVLVLFTVCFAPYHAFRGIYVHSQLNDTPCERRRLMDRTNEVMLLFSALNSCLDPVMYFMLSGSVRKATVQAIYRIFQLPKKASETTNSSTTECRRTSLSQASTTVLATPRGSLGFIFNRCVYPPPESGDDNAYQHGRAGLQKPK</sequence>
<evidence type="ECO:0000256" key="8">
    <source>
        <dbReference type="ARBA" id="ARBA00023170"/>
    </source>
</evidence>
<evidence type="ECO:0000256" key="11">
    <source>
        <dbReference type="ARBA" id="ARBA00035691"/>
    </source>
</evidence>
<feature type="transmembrane region" description="Helical" evidence="14">
    <location>
        <begin position="206"/>
        <end position="231"/>
    </location>
</feature>
<keyword evidence="8 13" id="KW-0675">Receptor</keyword>
<dbReference type="FunCoup" id="A0A6J2VYD4">
    <property type="interactions" value="266"/>
</dbReference>
<feature type="transmembrane region" description="Helical" evidence="14">
    <location>
        <begin position="257"/>
        <end position="279"/>
    </location>
</feature>
<comment type="similarity">
    <text evidence="13">Belongs to the G-protein coupled receptor 1 family.</text>
</comment>
<keyword evidence="10 13" id="KW-0807">Transducer</keyword>
<dbReference type="InterPro" id="IPR000276">
    <property type="entry name" value="GPCR_Rhodpsn"/>
</dbReference>
<evidence type="ECO:0000256" key="1">
    <source>
        <dbReference type="ARBA" id="ARBA00004651"/>
    </source>
</evidence>
<reference evidence="17" key="1">
    <citation type="submission" date="2025-08" db="UniProtKB">
        <authorList>
            <consortium name="RefSeq"/>
        </authorList>
    </citation>
    <scope>IDENTIFICATION</scope>
</reference>
<evidence type="ECO:0000256" key="5">
    <source>
        <dbReference type="ARBA" id="ARBA00023040"/>
    </source>
</evidence>
<dbReference type="PRINTS" id="PR00237">
    <property type="entry name" value="GPCRRHODOPSN"/>
</dbReference>
<comment type="subcellular location">
    <subcellularLocation>
        <location evidence="1">Cell membrane</location>
        <topology evidence="1">Multi-pass membrane protein</topology>
    </subcellularLocation>
</comment>
<protein>
    <recommendedName>
        <fullName evidence="11">Probable G-protein coupled receptor 34</fullName>
    </recommendedName>
</protein>
<evidence type="ECO:0000313" key="17">
    <source>
        <dbReference type="RefSeq" id="XP_030636879.1"/>
    </source>
</evidence>
<organism evidence="16 17">
    <name type="scientific">Chanos chanos</name>
    <name type="common">Milkfish</name>
    <name type="synonym">Mugil chanos</name>
    <dbReference type="NCBI Taxonomy" id="29144"/>
    <lineage>
        <taxon>Eukaryota</taxon>
        <taxon>Metazoa</taxon>
        <taxon>Chordata</taxon>
        <taxon>Craniata</taxon>
        <taxon>Vertebrata</taxon>
        <taxon>Euteleostomi</taxon>
        <taxon>Actinopterygii</taxon>
        <taxon>Neopterygii</taxon>
        <taxon>Teleostei</taxon>
        <taxon>Ostariophysi</taxon>
        <taxon>Gonorynchiformes</taxon>
        <taxon>Chanidae</taxon>
        <taxon>Chanos</taxon>
    </lineage>
</organism>
<keyword evidence="5 13" id="KW-0297">G-protein coupled receptor</keyword>
<evidence type="ECO:0000256" key="4">
    <source>
        <dbReference type="ARBA" id="ARBA00022989"/>
    </source>
</evidence>
<feature type="domain" description="G-protein coupled receptors family 1 profile" evidence="15">
    <location>
        <begin position="55"/>
        <end position="315"/>
    </location>
</feature>
<evidence type="ECO:0000256" key="7">
    <source>
        <dbReference type="ARBA" id="ARBA00023157"/>
    </source>
</evidence>